<proteinExistence type="predicted"/>
<dbReference type="Proteomes" id="UP000233551">
    <property type="component" value="Unassembled WGS sequence"/>
</dbReference>
<keyword evidence="2" id="KW-1185">Reference proteome</keyword>
<comment type="caution">
    <text evidence="1">The sequence shown here is derived from an EMBL/GenBank/DDBJ whole genome shotgun (WGS) entry which is preliminary data.</text>
</comment>
<dbReference type="EMBL" id="PGOL01001331">
    <property type="protein sequence ID" value="PKI59037.1"/>
    <property type="molecule type" value="Genomic_DNA"/>
</dbReference>
<sequence length="93" mass="10368">MVASFRNLPLREHSTGESLLRRNAGFTGRELYCTCGRVNSKQEVAQKRVARAIPMSQAAQLQGEVRSPVTVRRYRRQLELILVVGGWGVGLEG</sequence>
<evidence type="ECO:0000313" key="2">
    <source>
        <dbReference type="Proteomes" id="UP000233551"/>
    </source>
</evidence>
<evidence type="ECO:0000313" key="1">
    <source>
        <dbReference type="EMBL" id="PKI59037.1"/>
    </source>
</evidence>
<gene>
    <name evidence="1" type="ORF">CRG98_020605</name>
</gene>
<name>A0A2I0JRU3_PUNGR</name>
<accession>A0A2I0JRU3</accession>
<protein>
    <submittedName>
        <fullName evidence="1">Uncharacterized protein</fullName>
    </submittedName>
</protein>
<organism evidence="1 2">
    <name type="scientific">Punica granatum</name>
    <name type="common">Pomegranate</name>
    <dbReference type="NCBI Taxonomy" id="22663"/>
    <lineage>
        <taxon>Eukaryota</taxon>
        <taxon>Viridiplantae</taxon>
        <taxon>Streptophyta</taxon>
        <taxon>Embryophyta</taxon>
        <taxon>Tracheophyta</taxon>
        <taxon>Spermatophyta</taxon>
        <taxon>Magnoliopsida</taxon>
        <taxon>eudicotyledons</taxon>
        <taxon>Gunneridae</taxon>
        <taxon>Pentapetalae</taxon>
        <taxon>rosids</taxon>
        <taxon>malvids</taxon>
        <taxon>Myrtales</taxon>
        <taxon>Lythraceae</taxon>
        <taxon>Punica</taxon>
    </lineage>
</organism>
<reference evidence="1 2" key="1">
    <citation type="submission" date="2017-11" db="EMBL/GenBank/DDBJ databases">
        <title>De-novo sequencing of pomegranate (Punica granatum L.) genome.</title>
        <authorList>
            <person name="Akparov Z."/>
            <person name="Amiraslanov A."/>
            <person name="Hajiyeva S."/>
            <person name="Abbasov M."/>
            <person name="Kaur K."/>
            <person name="Hamwieh A."/>
            <person name="Solovyev V."/>
            <person name="Salamov A."/>
            <person name="Braich B."/>
            <person name="Kosarev P."/>
            <person name="Mahmoud A."/>
            <person name="Hajiyev E."/>
            <person name="Babayeva S."/>
            <person name="Izzatullayeva V."/>
            <person name="Mammadov A."/>
            <person name="Mammadov A."/>
            <person name="Sharifova S."/>
            <person name="Ojaghi J."/>
            <person name="Eynullazada K."/>
            <person name="Bayramov B."/>
            <person name="Abdulazimova A."/>
            <person name="Shahmuradov I."/>
        </authorList>
    </citation>
    <scope>NUCLEOTIDE SEQUENCE [LARGE SCALE GENOMIC DNA]</scope>
    <source>
        <strain evidence="2">cv. AG2017</strain>
        <tissue evidence="1">Leaf</tissue>
    </source>
</reference>
<dbReference type="AlphaFoldDB" id="A0A2I0JRU3"/>